<dbReference type="CDD" id="cd14814">
    <property type="entry name" value="Peptidase_M15"/>
    <property type="match status" value="1"/>
</dbReference>
<geneLocation type="plasmid" evidence="5 6">
    <name>unnamed</name>
</geneLocation>
<feature type="region of interest" description="Disordered" evidence="1">
    <location>
        <begin position="356"/>
        <end position="409"/>
    </location>
</feature>
<dbReference type="Pfam" id="PF26571">
    <property type="entry name" value="VldE"/>
    <property type="match status" value="1"/>
</dbReference>
<evidence type="ECO:0000313" key="5">
    <source>
        <dbReference type="EMBL" id="UVI38024.1"/>
    </source>
</evidence>
<dbReference type="PANTHER" id="PTHR34385">
    <property type="entry name" value="D-ALANYL-D-ALANINE CARBOXYPEPTIDASE"/>
    <property type="match status" value="1"/>
</dbReference>
<keyword evidence="5" id="KW-0378">Hydrolase</keyword>
<dbReference type="InterPro" id="IPR023346">
    <property type="entry name" value="Lysozyme-like_dom_sf"/>
</dbReference>
<feature type="region of interest" description="Disordered" evidence="1">
    <location>
        <begin position="220"/>
        <end position="247"/>
    </location>
</feature>
<dbReference type="EMBL" id="CP093444">
    <property type="protein sequence ID" value="UVI38024.1"/>
    <property type="molecule type" value="Genomic_DNA"/>
</dbReference>
<protein>
    <submittedName>
        <fullName evidence="5">D-alanyl-D-alanine carboxypeptidase family protein</fullName>
    </submittedName>
</protein>
<name>A0ABY5SUX2_9MICO</name>
<dbReference type="Pfam" id="PF01464">
    <property type="entry name" value="SLT"/>
    <property type="match status" value="1"/>
</dbReference>
<dbReference type="PANTHER" id="PTHR34385:SF1">
    <property type="entry name" value="PEPTIDOGLYCAN L-ALANYL-D-GLUTAMATE ENDOPEPTIDASE CWLK"/>
    <property type="match status" value="1"/>
</dbReference>
<evidence type="ECO:0000313" key="6">
    <source>
        <dbReference type="Proteomes" id="UP001064879"/>
    </source>
</evidence>
<feature type="domain" description="ARB-07466-like C-terminal" evidence="4">
    <location>
        <begin position="246"/>
        <end position="350"/>
    </location>
</feature>
<dbReference type="InterPro" id="IPR009045">
    <property type="entry name" value="Zn_M74/Hedgehog-like"/>
</dbReference>
<dbReference type="Proteomes" id="UP001064879">
    <property type="component" value="Plasmid unnamed"/>
</dbReference>
<evidence type="ECO:0000256" key="1">
    <source>
        <dbReference type="SAM" id="MobiDB-lite"/>
    </source>
</evidence>
<keyword evidence="5" id="KW-0645">Protease</keyword>
<dbReference type="Pfam" id="PF02557">
    <property type="entry name" value="VanY"/>
    <property type="match status" value="1"/>
</dbReference>
<gene>
    <name evidence="5" type="ORF">L1F31_18745</name>
</gene>
<evidence type="ECO:0000259" key="2">
    <source>
        <dbReference type="Pfam" id="PF01464"/>
    </source>
</evidence>
<keyword evidence="5" id="KW-0121">Carboxypeptidase</keyword>
<dbReference type="SUPFAM" id="SSF55166">
    <property type="entry name" value="Hedgehog/DD-peptidase"/>
    <property type="match status" value="1"/>
</dbReference>
<organism evidence="5 6">
    <name type="scientific">Brevibacterium spongiae</name>
    <dbReference type="NCBI Taxonomy" id="2909672"/>
    <lineage>
        <taxon>Bacteria</taxon>
        <taxon>Bacillati</taxon>
        <taxon>Actinomycetota</taxon>
        <taxon>Actinomycetes</taxon>
        <taxon>Micrococcales</taxon>
        <taxon>Brevibacteriaceae</taxon>
        <taxon>Brevibacterium</taxon>
    </lineage>
</organism>
<dbReference type="RefSeq" id="WP_265420507.1">
    <property type="nucleotide sequence ID" value="NZ_CP093444.1"/>
</dbReference>
<accession>A0ABY5SUX2</accession>
<keyword evidence="6" id="KW-1185">Reference proteome</keyword>
<dbReference type="InterPro" id="IPR052179">
    <property type="entry name" value="DD-CPase-like"/>
</dbReference>
<feature type="domain" description="D-alanyl-D-alanine carboxypeptidase-like core" evidence="3">
    <location>
        <begin position="422"/>
        <end position="533"/>
    </location>
</feature>
<dbReference type="InterPro" id="IPR003709">
    <property type="entry name" value="VanY-like_core_dom"/>
</dbReference>
<sequence length="536" mass="58270">MKKAVVGVIAIILVIPLLVVILFSGGGCADGAEPGPSDPGLKDDAIGNGADQIPEKAVPWAEKAANSGKYRYSVAFVAADMFAESGFDPAAAVGDSNGGTKGLTQINNANWKHIYGHDWNADEDGNGTPDIEDPLIHAEYAAKLWDEQIDQIHKFKKDNPDSGAAEASDLELLLVAHNAGFGRVESYPDIPDSTRNTYIPKITKWAKRWGGLDIKKTNVGGQPKGVDAQAGGDVVRPQKNSDLNLGPVKPHVQEAAEVISEEFGITDIGGYRSSGSRDPNGHPAGLAIDVMVPLDGKGKKQGDEVAKYVIDNHKELNVKYLIWYQRIMNVDRGETKWRGMDDRGSDTQNHKDHVHISFNASDDGDPGEAKGGGSVDLPDECPAGGGDDAPKGGKNKPGPWGGHDNGRIPTDELKAIPWAKDEYLRSDATDSLIKMNNDFKKKFGTDMGITDAYRDYEEQEYLYKTKPPGMAATPGKSNHGWALAVDYGTGINRFGTPQHKWMKDNAGKYGWQHPEWAREGQKNAEAWHWEYYGLDK</sequence>
<feature type="domain" description="Transglycosylase SLT" evidence="2">
    <location>
        <begin position="67"/>
        <end position="187"/>
    </location>
</feature>
<dbReference type="Gene3D" id="1.10.530.10">
    <property type="match status" value="1"/>
</dbReference>
<proteinExistence type="predicted"/>
<keyword evidence="5" id="KW-0614">Plasmid</keyword>
<reference evidence="5" key="1">
    <citation type="submission" date="2022-03" db="EMBL/GenBank/DDBJ databases">
        <title>Brevibacterium spongiae sp. nov., isolated from marine sponge.</title>
        <authorList>
            <person name="Li Z."/>
            <person name="Zhang M."/>
        </authorList>
    </citation>
    <scope>NUCLEOTIDE SEQUENCE</scope>
    <source>
        <strain evidence="5">WHS-Z9</strain>
        <plasmid evidence="5">unnamed</plasmid>
    </source>
</reference>
<dbReference type="Gene3D" id="3.30.1380.10">
    <property type="match status" value="1"/>
</dbReference>
<evidence type="ECO:0000259" key="4">
    <source>
        <dbReference type="Pfam" id="PF26571"/>
    </source>
</evidence>
<evidence type="ECO:0000259" key="3">
    <source>
        <dbReference type="Pfam" id="PF02557"/>
    </source>
</evidence>
<dbReference type="InterPro" id="IPR008258">
    <property type="entry name" value="Transglycosylase_SLT_dom_1"/>
</dbReference>
<dbReference type="SUPFAM" id="SSF53955">
    <property type="entry name" value="Lysozyme-like"/>
    <property type="match status" value="1"/>
</dbReference>
<dbReference type="PROSITE" id="PS51257">
    <property type="entry name" value="PROKAR_LIPOPROTEIN"/>
    <property type="match status" value="1"/>
</dbReference>
<dbReference type="GO" id="GO:0004180">
    <property type="term" value="F:carboxypeptidase activity"/>
    <property type="evidence" value="ECO:0007669"/>
    <property type="project" value="UniProtKB-KW"/>
</dbReference>
<dbReference type="InterPro" id="IPR058593">
    <property type="entry name" value="ARB_07466-like_C"/>
</dbReference>